<protein>
    <submittedName>
        <fullName evidence="1">DUF3572 domain-containing protein</fullName>
    </submittedName>
</protein>
<name>A0A7S9LVY0_9RHOB</name>
<dbReference type="KEGG" id="poz:I0K15_16510"/>
<evidence type="ECO:0000313" key="2">
    <source>
        <dbReference type="Proteomes" id="UP000594800"/>
    </source>
</evidence>
<gene>
    <name evidence="1" type="ORF">I0K15_16510</name>
</gene>
<dbReference type="Proteomes" id="UP000594800">
    <property type="component" value="Chromosome"/>
</dbReference>
<dbReference type="AlphaFoldDB" id="A0A7S9LVY0"/>
<keyword evidence="2" id="KW-1185">Reference proteome</keyword>
<dbReference type="EMBL" id="CP064942">
    <property type="protein sequence ID" value="QPH56249.1"/>
    <property type="molecule type" value="Genomic_DNA"/>
</dbReference>
<proteinExistence type="predicted"/>
<accession>A0A7S9LVY0</accession>
<dbReference type="Pfam" id="PF12096">
    <property type="entry name" value="DUF3572"/>
    <property type="match status" value="1"/>
</dbReference>
<dbReference type="InterPro" id="IPR021955">
    <property type="entry name" value="DUF3572"/>
</dbReference>
<evidence type="ECO:0000313" key="1">
    <source>
        <dbReference type="EMBL" id="QPH56249.1"/>
    </source>
</evidence>
<reference evidence="1 2" key="1">
    <citation type="submission" date="2020-11" db="EMBL/GenBank/DDBJ databases">
        <title>Description of Pontivivens ytuae sp. nov. isolated from deep sea sediment of Mariana Trench.</title>
        <authorList>
            <person name="Wang Z."/>
            <person name="Sun Q.-L."/>
            <person name="Xu X.-D."/>
            <person name="Tang Y.-Z."/>
            <person name="Zhang J."/>
        </authorList>
    </citation>
    <scope>NUCLEOTIDE SEQUENCE [LARGE SCALE GENOMIC DNA]</scope>
    <source>
        <strain evidence="1 2">MT2928</strain>
    </source>
</reference>
<organism evidence="1 2">
    <name type="scientific">Pontivivens ytuae</name>
    <dbReference type="NCBI Taxonomy" id="2789856"/>
    <lineage>
        <taxon>Bacteria</taxon>
        <taxon>Pseudomonadati</taxon>
        <taxon>Pseudomonadota</taxon>
        <taxon>Alphaproteobacteria</taxon>
        <taxon>Rhodobacterales</taxon>
        <taxon>Paracoccaceae</taxon>
        <taxon>Pontivivens</taxon>
    </lineage>
</organism>
<sequence>MTPDTAQGLAIDVLGWLATDDEKLGAFLALSGASAGDLRERMREPEFLGFLVDFLMQDEATLIAFCDATGHAYDAPQRARQLLPGGDVPDWT</sequence>